<dbReference type="PANTHER" id="PTHR47515">
    <property type="entry name" value="LOW CALCIUM RESPONSE LOCUS PROTEIN T"/>
    <property type="match status" value="1"/>
</dbReference>
<evidence type="ECO:0000313" key="2">
    <source>
        <dbReference type="EMBL" id="GAI58112.1"/>
    </source>
</evidence>
<dbReference type="EMBL" id="BARV01036944">
    <property type="protein sequence ID" value="GAI58112.1"/>
    <property type="molecule type" value="Genomic_DNA"/>
</dbReference>
<reference evidence="2" key="1">
    <citation type="journal article" date="2014" name="Front. Microbiol.">
        <title>High frequency of phylogenetically diverse reductive dehalogenase-homologous genes in deep subseafloor sedimentary metagenomes.</title>
        <authorList>
            <person name="Kawai M."/>
            <person name="Futagami T."/>
            <person name="Toyoda A."/>
            <person name="Takaki Y."/>
            <person name="Nishi S."/>
            <person name="Hori S."/>
            <person name="Arai W."/>
            <person name="Tsubouchi T."/>
            <person name="Morono Y."/>
            <person name="Uchiyama I."/>
            <person name="Ito T."/>
            <person name="Fujiyama A."/>
            <person name="Inagaki F."/>
            <person name="Takami H."/>
        </authorList>
    </citation>
    <scope>NUCLEOTIDE SEQUENCE</scope>
    <source>
        <strain evidence="2">Expedition CK06-06</strain>
    </source>
</reference>
<dbReference type="GO" id="GO:0015074">
    <property type="term" value="P:DNA integration"/>
    <property type="evidence" value="ECO:0007669"/>
    <property type="project" value="InterPro"/>
</dbReference>
<dbReference type="AlphaFoldDB" id="X1PPA0"/>
<gene>
    <name evidence="2" type="ORF">S06H3_57274</name>
</gene>
<dbReference type="SUPFAM" id="SSF53098">
    <property type="entry name" value="Ribonuclease H-like"/>
    <property type="match status" value="1"/>
</dbReference>
<dbReference type="PANTHER" id="PTHR47515:SF1">
    <property type="entry name" value="BLR2054 PROTEIN"/>
    <property type="match status" value="1"/>
</dbReference>
<feature type="non-terminal residue" evidence="2">
    <location>
        <position position="82"/>
    </location>
</feature>
<comment type="caution">
    <text evidence="2">The sequence shown here is derived from an EMBL/GenBank/DDBJ whole genome shotgun (WGS) entry which is preliminary data.</text>
</comment>
<accession>X1PPA0</accession>
<protein>
    <recommendedName>
        <fullName evidence="1">Integrase catalytic domain-containing protein</fullName>
    </recommendedName>
</protein>
<dbReference type="Pfam" id="PF13683">
    <property type="entry name" value="rve_3"/>
    <property type="match status" value="1"/>
</dbReference>
<dbReference type="InterPro" id="IPR012337">
    <property type="entry name" value="RNaseH-like_sf"/>
</dbReference>
<organism evidence="2">
    <name type="scientific">marine sediment metagenome</name>
    <dbReference type="NCBI Taxonomy" id="412755"/>
    <lineage>
        <taxon>unclassified sequences</taxon>
        <taxon>metagenomes</taxon>
        <taxon>ecological metagenomes</taxon>
    </lineage>
</organism>
<evidence type="ECO:0000259" key="1">
    <source>
        <dbReference type="Pfam" id="PF13683"/>
    </source>
</evidence>
<sequence length="82" mass="9922">MESVGTVYIEKGQPWENGYIESFNSRFRYEVLNRELFYSVKEAKIIVEAWRLDYNIVISYNQIQLWVCQIFFYVIAILEDCH</sequence>
<dbReference type="InterPro" id="IPR001584">
    <property type="entry name" value="Integrase_cat-core"/>
</dbReference>
<proteinExistence type="predicted"/>
<name>X1PPA0_9ZZZZ</name>
<feature type="domain" description="Integrase catalytic" evidence="1">
    <location>
        <begin position="4"/>
        <end position="55"/>
    </location>
</feature>